<reference evidence="2" key="1">
    <citation type="submission" date="2021-07" db="EMBL/GenBank/DDBJ databases">
        <authorList>
            <person name="Catto M.A."/>
            <person name="Jacobson A."/>
            <person name="Kennedy G."/>
            <person name="Labadie P."/>
            <person name="Hunt B.G."/>
            <person name="Srinivasan R."/>
        </authorList>
    </citation>
    <scope>NUCLEOTIDE SEQUENCE</scope>
    <source>
        <strain evidence="2">PL_HMW_Pooled</strain>
        <tissue evidence="2">Head</tissue>
    </source>
</reference>
<dbReference type="GO" id="GO:0003746">
    <property type="term" value="F:translation elongation factor activity"/>
    <property type="evidence" value="ECO:0007669"/>
    <property type="project" value="UniProtKB-KW"/>
</dbReference>
<evidence type="ECO:0000313" key="2">
    <source>
        <dbReference type="EMBL" id="KAK3921827.1"/>
    </source>
</evidence>
<accession>A0AAE1HI66</accession>
<feature type="compositionally biased region" description="Low complexity" evidence="1">
    <location>
        <begin position="75"/>
        <end position="93"/>
    </location>
</feature>
<feature type="region of interest" description="Disordered" evidence="1">
    <location>
        <begin position="291"/>
        <end position="316"/>
    </location>
</feature>
<gene>
    <name evidence="2" type="ORF">KUF71_011003</name>
</gene>
<comment type="caution">
    <text evidence="2">The sequence shown here is derived from an EMBL/GenBank/DDBJ whole genome shotgun (WGS) entry which is preliminary data.</text>
</comment>
<keyword evidence="2" id="KW-0648">Protein biosynthesis</keyword>
<evidence type="ECO:0000256" key="1">
    <source>
        <dbReference type="SAM" id="MobiDB-lite"/>
    </source>
</evidence>
<evidence type="ECO:0000313" key="3">
    <source>
        <dbReference type="Proteomes" id="UP001219518"/>
    </source>
</evidence>
<name>A0AAE1HI66_9NEOP</name>
<dbReference type="EMBL" id="JAHWGI010001054">
    <property type="protein sequence ID" value="KAK3921827.1"/>
    <property type="molecule type" value="Genomic_DNA"/>
</dbReference>
<keyword evidence="2" id="KW-0251">Elongation factor</keyword>
<feature type="region of interest" description="Disordered" evidence="1">
    <location>
        <begin position="75"/>
        <end position="105"/>
    </location>
</feature>
<keyword evidence="3" id="KW-1185">Reference proteome</keyword>
<dbReference type="PANTHER" id="PTHR31025">
    <property type="entry name" value="SI:CH211-196P9.1-RELATED"/>
    <property type="match status" value="1"/>
</dbReference>
<sequence length="449" mass="50896">MEALKALLEKNISEVLPHLDFDKVDDLISFLLSKGVKKEQDLRRISVSMLETHLDMIDSSDLYKSWKKAYGISAPSSSTSVAASSSQSVTASSETMRQTQAGKRSIENLRKSVASTPTMPVFTVDSPYISSVREAIRFKKRASVKGREETVQRIVDHCRETVTGLDRAMFDTVAQQLVTSYPDTFQDTISIGDCNYASLAKQLKVKYDNDKRPKSATTAERSVPARKEAYGCLDWNPDLPLEETPESLESLCQELAAMHKFSEREWDWKIIKQKMEASYYLQRKDINESVEQCTSRKRKRQSLEDEDEDDPERQTVSNIKKRCPFLFSPKGMNIHFRCLTGINFREARSNFIQDDCSDIIEALACKGEDLAKIRRQMVKAETNGHTSVKFPTAIKMLACALKDMSRLVQFVERTTSFDEVKDVANFPEKEGTPILIAAGDNLITIRPCY</sequence>
<dbReference type="AlphaFoldDB" id="A0AAE1HI66"/>
<dbReference type="Proteomes" id="UP001219518">
    <property type="component" value="Unassembled WGS sequence"/>
</dbReference>
<reference evidence="2" key="2">
    <citation type="journal article" date="2023" name="BMC Genomics">
        <title>Pest status, molecular evolution, and epigenetic factors derived from the genome assembly of Frankliniella fusca, a thysanopteran phytovirus vector.</title>
        <authorList>
            <person name="Catto M.A."/>
            <person name="Labadie P.E."/>
            <person name="Jacobson A.L."/>
            <person name="Kennedy G.G."/>
            <person name="Srinivasan R."/>
            <person name="Hunt B.G."/>
        </authorList>
    </citation>
    <scope>NUCLEOTIDE SEQUENCE</scope>
    <source>
        <strain evidence="2">PL_HMW_Pooled</strain>
    </source>
</reference>
<organism evidence="2 3">
    <name type="scientific">Frankliniella fusca</name>
    <dbReference type="NCBI Taxonomy" id="407009"/>
    <lineage>
        <taxon>Eukaryota</taxon>
        <taxon>Metazoa</taxon>
        <taxon>Ecdysozoa</taxon>
        <taxon>Arthropoda</taxon>
        <taxon>Hexapoda</taxon>
        <taxon>Insecta</taxon>
        <taxon>Pterygota</taxon>
        <taxon>Neoptera</taxon>
        <taxon>Paraneoptera</taxon>
        <taxon>Thysanoptera</taxon>
        <taxon>Terebrantia</taxon>
        <taxon>Thripoidea</taxon>
        <taxon>Thripidae</taxon>
        <taxon>Frankliniella</taxon>
    </lineage>
</organism>
<dbReference type="PANTHER" id="PTHR31025:SF22">
    <property type="entry name" value="IP13529P"/>
    <property type="match status" value="1"/>
</dbReference>
<protein>
    <submittedName>
        <fullName evidence="2">Elongation factor Tu, mitochondrial</fullName>
    </submittedName>
</protein>
<proteinExistence type="predicted"/>